<dbReference type="InterPro" id="IPR011611">
    <property type="entry name" value="PfkB_dom"/>
</dbReference>
<dbReference type="SUPFAM" id="SSF53613">
    <property type="entry name" value="Ribokinase-like"/>
    <property type="match status" value="1"/>
</dbReference>
<dbReference type="InterPro" id="IPR002173">
    <property type="entry name" value="Carboh/pur_kinase_PfkB_CS"/>
</dbReference>
<evidence type="ECO:0000256" key="3">
    <source>
        <dbReference type="ARBA" id="ARBA00022777"/>
    </source>
</evidence>
<dbReference type="Gene3D" id="3.40.1190.20">
    <property type="match status" value="1"/>
</dbReference>
<dbReference type="Pfam" id="PF00294">
    <property type="entry name" value="PfkB"/>
    <property type="match status" value="1"/>
</dbReference>
<sequence>MNNTIVVGIGEALWDVLPEGKKIGGAPANFAYHVSQFGLDGRTVSAVGEDKLGTEILENFYEKKLYSMIERVPYPTGTVQVELDAEGIPCYDIKEGVAWDNIPYTSALEGLAKQTSAVCFGSLAQRSVVSRETINKFLDAMPEGNTLKVFDINLRQGFYTKEILCNSFKRCNVLKINDEELVTVSRMFGYPGIDLQDKCWILLAKYNLKMLILTCGVNGSYVFTPGNVSFVETPKVEVADTVGAGDSFTATFVAALLKGMPITEAHRLAVEVSAFVCTQNGAMPVIPDYLKERMK</sequence>
<comment type="similarity">
    <text evidence="1">Belongs to the carbohydrate kinase PfkB family.</text>
</comment>
<dbReference type="GeneID" id="82443198"/>
<feature type="domain" description="Carbohydrate kinase PfkB" evidence="4">
    <location>
        <begin position="21"/>
        <end position="286"/>
    </location>
</feature>
<dbReference type="GO" id="GO:0016301">
    <property type="term" value="F:kinase activity"/>
    <property type="evidence" value="ECO:0007669"/>
    <property type="project" value="UniProtKB-KW"/>
</dbReference>
<dbReference type="CDD" id="cd01167">
    <property type="entry name" value="bac_FRK"/>
    <property type="match status" value="1"/>
</dbReference>
<proteinExistence type="inferred from homology"/>
<keyword evidence="3 5" id="KW-0418">Kinase</keyword>
<evidence type="ECO:0000256" key="2">
    <source>
        <dbReference type="ARBA" id="ARBA00022679"/>
    </source>
</evidence>
<dbReference type="InterPro" id="IPR029056">
    <property type="entry name" value="Ribokinase-like"/>
</dbReference>
<keyword evidence="2" id="KW-0808">Transferase</keyword>
<evidence type="ECO:0000313" key="5">
    <source>
        <dbReference type="EMBL" id="MCR8873844.1"/>
    </source>
</evidence>
<reference evidence="5 6" key="1">
    <citation type="submission" date="2022-08" db="EMBL/GenBank/DDBJ databases">
        <authorList>
            <person name="Zeman M."/>
            <person name="Kubasova T."/>
        </authorList>
    </citation>
    <scope>NUCLEOTIDE SEQUENCE [LARGE SCALE GENOMIC DNA]</scope>
    <source>
        <strain evidence="5 6">ET62</strain>
    </source>
</reference>
<dbReference type="PROSITE" id="PS00583">
    <property type="entry name" value="PFKB_KINASES_1"/>
    <property type="match status" value="1"/>
</dbReference>
<dbReference type="InterPro" id="IPR050306">
    <property type="entry name" value="PfkB_Carbo_kinase"/>
</dbReference>
<dbReference type="PANTHER" id="PTHR43085">
    <property type="entry name" value="HEXOKINASE FAMILY MEMBER"/>
    <property type="match status" value="1"/>
</dbReference>
<dbReference type="RefSeq" id="WP_018710733.1">
    <property type="nucleotide sequence ID" value="NZ_DEQE01000044.1"/>
</dbReference>
<dbReference type="Proteomes" id="UP001204579">
    <property type="component" value="Unassembled WGS sequence"/>
</dbReference>
<organism evidence="5 6">
    <name type="scientific">Phocaeicola barnesiae</name>
    <dbReference type="NCBI Taxonomy" id="376804"/>
    <lineage>
        <taxon>Bacteria</taxon>
        <taxon>Pseudomonadati</taxon>
        <taxon>Bacteroidota</taxon>
        <taxon>Bacteroidia</taxon>
        <taxon>Bacteroidales</taxon>
        <taxon>Bacteroidaceae</taxon>
        <taxon>Phocaeicola</taxon>
    </lineage>
</organism>
<protein>
    <submittedName>
        <fullName evidence="5">Carbohydrate kinase</fullName>
    </submittedName>
</protein>
<dbReference type="PANTHER" id="PTHR43085:SF57">
    <property type="entry name" value="CARBOHYDRATE KINASE PFKB DOMAIN-CONTAINING PROTEIN"/>
    <property type="match status" value="1"/>
</dbReference>
<name>A0AAW5N819_9BACT</name>
<gene>
    <name evidence="5" type="ORF">NW209_07440</name>
</gene>
<evidence type="ECO:0000259" key="4">
    <source>
        <dbReference type="Pfam" id="PF00294"/>
    </source>
</evidence>
<comment type="caution">
    <text evidence="5">The sequence shown here is derived from an EMBL/GenBank/DDBJ whole genome shotgun (WGS) entry which is preliminary data.</text>
</comment>
<dbReference type="AlphaFoldDB" id="A0AAW5N819"/>
<evidence type="ECO:0000256" key="1">
    <source>
        <dbReference type="ARBA" id="ARBA00010688"/>
    </source>
</evidence>
<accession>A0AAW5N819</accession>
<keyword evidence="6" id="KW-1185">Reference proteome</keyword>
<dbReference type="EMBL" id="JANRHJ010000007">
    <property type="protein sequence ID" value="MCR8873844.1"/>
    <property type="molecule type" value="Genomic_DNA"/>
</dbReference>
<evidence type="ECO:0000313" key="6">
    <source>
        <dbReference type="Proteomes" id="UP001204579"/>
    </source>
</evidence>